<dbReference type="PANTHER" id="PTHR11638:SF18">
    <property type="entry name" value="HEAT SHOCK PROTEIN 104"/>
    <property type="match status" value="1"/>
</dbReference>
<keyword evidence="4" id="KW-0645">Protease</keyword>
<dbReference type="GO" id="GO:0016887">
    <property type="term" value="F:ATP hydrolysis activity"/>
    <property type="evidence" value="ECO:0007669"/>
    <property type="project" value="InterPro"/>
</dbReference>
<dbReference type="InterPro" id="IPR003959">
    <property type="entry name" value="ATPase_AAA_core"/>
</dbReference>
<dbReference type="AlphaFoldDB" id="A0A7T0MAV8"/>
<geneLocation type="plasmid" evidence="4">
    <name>pLIS4</name>
</geneLocation>
<evidence type="ECO:0000313" key="4">
    <source>
        <dbReference type="EMBL" id="QPL19396.1"/>
    </source>
</evidence>
<dbReference type="Pfam" id="PF07724">
    <property type="entry name" value="AAA_2"/>
    <property type="match status" value="1"/>
</dbReference>
<dbReference type="PRINTS" id="PR00300">
    <property type="entry name" value="CLPPROTEASEA"/>
</dbReference>
<keyword evidence="4" id="KW-0378">Hydrolase</keyword>
<sequence length="400" mass="46449">MNKLIIFKRSNYKYLKDELEAKGMELIDLARVHSFMKGETYLEDFDPSLQVIDISSLGNMDFKDNTIKVIFPEIVRNHFDSATFISDCNDEEFKDNMGYTFTIEEYRPNIDLAVIDEGSLSEIKEQSKKLLTNLSKVEIENLITSFNKSLIGHERFKEDLLDKVIEFKLFNAIKENKIFSIFIMGNSGVGKTEVAKLLHKQLGGNKHIAKINFGNYSSQDSLNSLIGSPRGYIGSESGELFDKIKNSNVGLILIDEFEKATPALFNYFLEVLESGYATSMLGEEIDLSGYIIIFTSNINDIDFEKTFSPELRSRFNYVSSFNPLTMADKKNYLYTRFSKYVEEYNEVFSKRMRKLDKEELDRKIQVEKYQNMRMLNKAIRELFLSHVKEKYPKSTDKIWR</sequence>
<dbReference type="InterPro" id="IPR003593">
    <property type="entry name" value="AAA+_ATPase"/>
</dbReference>
<protein>
    <submittedName>
        <fullName evidence="4">ATP-dependent protease ATP-binding subunit</fullName>
    </submittedName>
</protein>
<evidence type="ECO:0000259" key="3">
    <source>
        <dbReference type="SMART" id="SM00382"/>
    </source>
</evidence>
<gene>
    <name evidence="4" type="ORF">pLIS400296c</name>
</gene>
<proteinExistence type="predicted"/>
<dbReference type="Gene3D" id="3.40.50.300">
    <property type="entry name" value="P-loop containing nucleotide triphosphate hydrolases"/>
    <property type="match status" value="1"/>
</dbReference>
<name>A0A7T0MAV8_LISSE</name>
<feature type="domain" description="AAA+ ATPase" evidence="3">
    <location>
        <begin position="177"/>
        <end position="325"/>
    </location>
</feature>
<organism evidence="4">
    <name type="scientific">Listeria seeligeri</name>
    <dbReference type="NCBI Taxonomy" id="1640"/>
    <lineage>
        <taxon>Bacteria</taxon>
        <taxon>Bacillati</taxon>
        <taxon>Bacillota</taxon>
        <taxon>Bacilli</taxon>
        <taxon>Bacillales</taxon>
        <taxon>Listeriaceae</taxon>
        <taxon>Listeria</taxon>
    </lineage>
</organism>
<dbReference type="PANTHER" id="PTHR11638">
    <property type="entry name" value="ATP-DEPENDENT CLP PROTEASE"/>
    <property type="match status" value="1"/>
</dbReference>
<dbReference type="GO" id="GO:0005524">
    <property type="term" value="F:ATP binding"/>
    <property type="evidence" value="ECO:0007669"/>
    <property type="project" value="UniProtKB-KW"/>
</dbReference>
<dbReference type="GO" id="GO:0006508">
    <property type="term" value="P:proteolysis"/>
    <property type="evidence" value="ECO:0007669"/>
    <property type="project" value="UniProtKB-KW"/>
</dbReference>
<keyword evidence="2 4" id="KW-0067">ATP-binding</keyword>
<dbReference type="GO" id="GO:0034605">
    <property type="term" value="P:cellular response to heat"/>
    <property type="evidence" value="ECO:0007669"/>
    <property type="project" value="TreeGrafter"/>
</dbReference>
<evidence type="ECO:0000256" key="1">
    <source>
        <dbReference type="ARBA" id="ARBA00022741"/>
    </source>
</evidence>
<keyword evidence="1" id="KW-0547">Nucleotide-binding</keyword>
<dbReference type="InterPro" id="IPR050130">
    <property type="entry name" value="ClpA_ClpB"/>
</dbReference>
<dbReference type="GO" id="GO:0008233">
    <property type="term" value="F:peptidase activity"/>
    <property type="evidence" value="ECO:0007669"/>
    <property type="project" value="UniProtKB-KW"/>
</dbReference>
<evidence type="ECO:0000256" key="2">
    <source>
        <dbReference type="ARBA" id="ARBA00022840"/>
    </source>
</evidence>
<dbReference type="InterPro" id="IPR001270">
    <property type="entry name" value="ClpA/B"/>
</dbReference>
<dbReference type="SUPFAM" id="SSF52540">
    <property type="entry name" value="P-loop containing nucleoside triphosphate hydrolases"/>
    <property type="match status" value="1"/>
</dbReference>
<accession>A0A7T0MAV8</accession>
<dbReference type="RefSeq" id="WP_199202557.1">
    <property type="nucleotide sequence ID" value="NZ_MW124301.1"/>
</dbReference>
<dbReference type="SMART" id="SM00382">
    <property type="entry name" value="AAA"/>
    <property type="match status" value="1"/>
</dbReference>
<keyword evidence="4" id="KW-0614">Plasmid</keyword>
<dbReference type="InterPro" id="IPR027417">
    <property type="entry name" value="P-loop_NTPase"/>
</dbReference>
<reference evidence="4" key="1">
    <citation type="journal article" date="2020" name="Int. J. Mol. Sci.">
        <title>Genetic Carriers and Genomic Distribution of cadA6-A Novel Variant of a Cadmium Resistance Determinant Identified in Listeria spp.</title>
        <authorList>
            <person name="Chmielowska C."/>
            <person name="Korsak D."/>
            <person name="Szmulkowska B."/>
            <person name="Krop A."/>
            <person name="Lipka K."/>
            <person name="Krupinska M."/>
            <person name="Bartosik D."/>
        </authorList>
    </citation>
    <scope>NUCLEOTIDE SEQUENCE</scope>
    <source>
        <strain evidence="4">Sr12</strain>
    </source>
</reference>
<dbReference type="EMBL" id="MW124301">
    <property type="protein sequence ID" value="QPL19396.1"/>
    <property type="molecule type" value="Genomic_DNA"/>
</dbReference>
<reference evidence="4" key="2">
    <citation type="submission" date="2020-10" db="EMBL/GenBank/DDBJ databases">
        <authorList>
            <person name="Chmielowska C.A."/>
            <person name="Korsak D."/>
            <person name="Bartosik D."/>
        </authorList>
    </citation>
    <scope>NUCLEOTIDE SEQUENCE</scope>
    <source>
        <strain evidence="4">Sr12</strain>
        <plasmid evidence="4">pLIS4</plasmid>
    </source>
</reference>
<dbReference type="GO" id="GO:0005737">
    <property type="term" value="C:cytoplasm"/>
    <property type="evidence" value="ECO:0007669"/>
    <property type="project" value="TreeGrafter"/>
</dbReference>